<accession>A0ABD3NKT6</accession>
<name>A0ABD3NKT6_9STRA</name>
<dbReference type="InterPro" id="IPR034704">
    <property type="entry name" value="Ribosomal_bL28/bL31-like_sf"/>
</dbReference>
<feature type="compositionally biased region" description="Basic residues" evidence="5">
    <location>
        <begin position="36"/>
        <end position="45"/>
    </location>
</feature>
<dbReference type="GO" id="GO:1990904">
    <property type="term" value="C:ribonucleoprotein complex"/>
    <property type="evidence" value="ECO:0007669"/>
    <property type="project" value="UniProtKB-KW"/>
</dbReference>
<protein>
    <recommendedName>
        <fullName evidence="4">Large ribosomal subunit protein bL28m</fullName>
    </recommendedName>
</protein>
<comment type="similarity">
    <text evidence="1">Belongs to the bacterial ribosomal protein bL28 family.</text>
</comment>
<dbReference type="PANTHER" id="PTHR13528:SF2">
    <property type="entry name" value="LARGE RIBOSOMAL SUBUNIT PROTEIN BL28M"/>
    <property type="match status" value="1"/>
</dbReference>
<keyword evidence="2" id="KW-0689">Ribosomal protein</keyword>
<gene>
    <name evidence="6" type="ORF">ACHAWO_005921</name>
</gene>
<evidence type="ECO:0000256" key="3">
    <source>
        <dbReference type="ARBA" id="ARBA00023274"/>
    </source>
</evidence>
<dbReference type="EMBL" id="JALLPJ020001098">
    <property type="protein sequence ID" value="KAL3776447.1"/>
    <property type="molecule type" value="Genomic_DNA"/>
</dbReference>
<dbReference type="GO" id="GO:0005840">
    <property type="term" value="C:ribosome"/>
    <property type="evidence" value="ECO:0007669"/>
    <property type="project" value="UniProtKB-KW"/>
</dbReference>
<dbReference type="InterPro" id="IPR026569">
    <property type="entry name" value="Ribosomal_bL28"/>
</dbReference>
<dbReference type="PANTHER" id="PTHR13528">
    <property type="entry name" value="39S RIBOSOMAL PROTEIN L28, MITOCHONDRIAL"/>
    <property type="match status" value="1"/>
</dbReference>
<keyword evidence="3" id="KW-0687">Ribonucleoprotein</keyword>
<proteinExistence type="inferred from homology"/>
<dbReference type="HAMAP" id="MF_00373">
    <property type="entry name" value="Ribosomal_bL28"/>
    <property type="match status" value="1"/>
</dbReference>
<comment type="caution">
    <text evidence="6">The sequence shown here is derived from an EMBL/GenBank/DDBJ whole genome shotgun (WGS) entry which is preliminary data.</text>
</comment>
<dbReference type="FunFam" id="2.30.170.40:FF:000003">
    <property type="entry name" value="54S ribosomal protein L24"/>
    <property type="match status" value="1"/>
</dbReference>
<keyword evidence="7" id="KW-1185">Reference proteome</keyword>
<feature type="region of interest" description="Disordered" evidence="5">
    <location>
        <begin position="25"/>
        <end position="49"/>
    </location>
</feature>
<dbReference type="InterPro" id="IPR037147">
    <property type="entry name" value="Ribosomal_bL28_sf"/>
</dbReference>
<dbReference type="SUPFAM" id="SSF143800">
    <property type="entry name" value="L28p-like"/>
    <property type="match status" value="1"/>
</dbReference>
<evidence type="ECO:0000256" key="5">
    <source>
        <dbReference type="SAM" id="MobiDB-lite"/>
    </source>
</evidence>
<organism evidence="6 7">
    <name type="scientific">Cyclotella atomus</name>
    <dbReference type="NCBI Taxonomy" id="382360"/>
    <lineage>
        <taxon>Eukaryota</taxon>
        <taxon>Sar</taxon>
        <taxon>Stramenopiles</taxon>
        <taxon>Ochrophyta</taxon>
        <taxon>Bacillariophyta</taxon>
        <taxon>Coscinodiscophyceae</taxon>
        <taxon>Thalassiosirophycidae</taxon>
        <taxon>Stephanodiscales</taxon>
        <taxon>Stephanodiscaceae</taxon>
        <taxon>Cyclotella</taxon>
    </lineage>
</organism>
<evidence type="ECO:0000256" key="2">
    <source>
        <dbReference type="ARBA" id="ARBA00022980"/>
    </source>
</evidence>
<reference evidence="6 7" key="1">
    <citation type="submission" date="2024-10" db="EMBL/GenBank/DDBJ databases">
        <title>Updated reference genomes for cyclostephanoid diatoms.</title>
        <authorList>
            <person name="Roberts W.R."/>
            <person name="Alverson A.J."/>
        </authorList>
    </citation>
    <scope>NUCLEOTIDE SEQUENCE [LARGE SCALE GENOMIC DNA]</scope>
    <source>
        <strain evidence="6 7">AJA010-31</strain>
    </source>
</reference>
<evidence type="ECO:0000256" key="4">
    <source>
        <dbReference type="ARBA" id="ARBA00035269"/>
    </source>
</evidence>
<dbReference type="Proteomes" id="UP001530400">
    <property type="component" value="Unassembled WGS sequence"/>
</dbReference>
<sequence>MFALSSLRRTIPSWLPATAAATQTTTSPLMVTSTQQRHRSNRSRRGLYDGRDIRFGNNVPFSMKKTRRRWNPNVQFKKLYSEVLDEMIKFHVTTGALRSIDKYGGLDNYLLYSPNVSTKGEGEGQKTRNRIMQKIRHREELKKQAIARGEPVEEWEDKIVLVGKKIKTAAPAADA</sequence>
<dbReference type="Gene3D" id="2.30.170.40">
    <property type="entry name" value="Ribosomal protein L28/L24"/>
    <property type="match status" value="1"/>
</dbReference>
<dbReference type="Pfam" id="PF00830">
    <property type="entry name" value="Ribosomal_L28"/>
    <property type="match status" value="1"/>
</dbReference>
<evidence type="ECO:0000313" key="6">
    <source>
        <dbReference type="EMBL" id="KAL3776447.1"/>
    </source>
</evidence>
<dbReference type="AlphaFoldDB" id="A0ABD3NKT6"/>
<evidence type="ECO:0000313" key="7">
    <source>
        <dbReference type="Proteomes" id="UP001530400"/>
    </source>
</evidence>
<evidence type="ECO:0000256" key="1">
    <source>
        <dbReference type="ARBA" id="ARBA00008760"/>
    </source>
</evidence>